<keyword evidence="7" id="KW-0624">Polysaccharide degradation</keyword>
<dbReference type="Pfam" id="PF00723">
    <property type="entry name" value="Glyco_hydro_15"/>
    <property type="match status" value="1"/>
</dbReference>
<evidence type="ECO:0000256" key="2">
    <source>
        <dbReference type="ARBA" id="ARBA00006188"/>
    </source>
</evidence>
<keyword evidence="6" id="KW-0326">Glycosidase</keyword>
<evidence type="ECO:0000313" key="9">
    <source>
        <dbReference type="EMBL" id="VBB18860.1"/>
    </source>
</evidence>
<comment type="caution">
    <text evidence="9">The sequence shown here is derived from an EMBL/GenBank/DDBJ whole genome shotgun (WGS) entry which is preliminary data.</text>
</comment>
<gene>
    <name evidence="9" type="ORF">YASMINEVIRUS_1392</name>
</gene>
<organism evidence="9 10">
    <name type="scientific">Yasminevirus sp. GU-2018</name>
    <dbReference type="NCBI Taxonomy" id="2420051"/>
    <lineage>
        <taxon>Viruses</taxon>
        <taxon>Varidnaviria</taxon>
        <taxon>Bamfordvirae</taxon>
        <taxon>Nucleocytoviricota</taxon>
        <taxon>Megaviricetes</taxon>
        <taxon>Imitervirales</taxon>
        <taxon>Mimiviridae</taxon>
        <taxon>Klosneuvirinae</taxon>
        <taxon>Yasminevirus</taxon>
        <taxon>Yasminevirus saudimassiliense</taxon>
    </lineage>
</organism>
<protein>
    <recommendedName>
        <fullName evidence="3">glucan 1,4-alpha-glucosidase</fullName>
        <ecNumber evidence="3">3.2.1.3</ecNumber>
    </recommendedName>
</protein>
<reference evidence="9 10" key="1">
    <citation type="submission" date="2018-10" db="EMBL/GenBank/DDBJ databases">
        <authorList>
            <consortium name="IHU Genomes"/>
        </authorList>
    </citation>
    <scope>NUCLEOTIDE SEQUENCE [LARGE SCALE GENOMIC DNA]</scope>
    <source>
        <strain evidence="9 10">A1</strain>
    </source>
</reference>
<proteinExistence type="inferred from homology"/>
<keyword evidence="10" id="KW-1185">Reference proteome</keyword>
<evidence type="ECO:0000256" key="6">
    <source>
        <dbReference type="ARBA" id="ARBA00023295"/>
    </source>
</evidence>
<evidence type="ECO:0000256" key="7">
    <source>
        <dbReference type="ARBA" id="ARBA00023326"/>
    </source>
</evidence>
<dbReference type="EC" id="3.2.1.3" evidence="3"/>
<keyword evidence="4" id="KW-0378">Hydrolase</keyword>
<comment type="similarity">
    <text evidence="2">Belongs to the glycosyl hydrolase 15 family.</text>
</comment>
<sequence>MSIDTDRELFHYFKQYTIDRIIENCKLTRHCRTETGQRTPHTIVASTSKYDPDYWYEWVRDSAVVVNMMMDLMTTHTIDVVRGSEMMSIIKDYVENHLKFQEFAVSNTQISNQYCDFTVTLGEPKFNTDITVYDRPWGRPQNDGPALRAIGMIKFAKYMLDRKADQHIKESDLQYIKTKLYDSKWPKTESLIKRDLEYVAYEWHKRCFDLWEEIEGLHFYTLMVQQKALIMGAELALRLGDRYASEFYKSTAKKINDFIRSNFYRDGRIMSSIDIVNHHSKERYIDFSVLLGFIHTNTPFNEELINSVADAVSMFREAYNVNKIDVLRHGTTNQFPHLLVGRYQNDKYYGGNPWVLTTASLANMLLTVDLTKLDQKRLSDKAQSLFGLKNSNCRSLGVGIIKDLIDIEELNENSGLSFAEQIDRNTLAYRSADKLTWNYVEILRALTHVNDK</sequence>
<dbReference type="EMBL" id="UPSH01000001">
    <property type="protein sequence ID" value="VBB18860.1"/>
    <property type="molecule type" value="Genomic_DNA"/>
</dbReference>
<evidence type="ECO:0000256" key="1">
    <source>
        <dbReference type="ARBA" id="ARBA00001863"/>
    </source>
</evidence>
<name>A0A5K0UAZ2_9VIRU</name>
<evidence type="ECO:0000256" key="3">
    <source>
        <dbReference type="ARBA" id="ARBA00012593"/>
    </source>
</evidence>
<dbReference type="InterPro" id="IPR012341">
    <property type="entry name" value="6hp_glycosidase-like_sf"/>
</dbReference>
<accession>A0A5K0UAZ2</accession>
<dbReference type="InterPro" id="IPR008928">
    <property type="entry name" value="6-hairpin_glycosidase_sf"/>
</dbReference>
<dbReference type="PRINTS" id="PR00736">
    <property type="entry name" value="GLHYDRLASE15"/>
</dbReference>
<dbReference type="Proteomes" id="UP000594342">
    <property type="component" value="Unassembled WGS sequence"/>
</dbReference>
<evidence type="ECO:0000256" key="5">
    <source>
        <dbReference type="ARBA" id="ARBA00023277"/>
    </source>
</evidence>
<dbReference type="Gene3D" id="1.50.10.10">
    <property type="match status" value="1"/>
</dbReference>
<dbReference type="InterPro" id="IPR011613">
    <property type="entry name" value="GH15-like"/>
</dbReference>
<dbReference type="GO" id="GO:0000272">
    <property type="term" value="P:polysaccharide catabolic process"/>
    <property type="evidence" value="ECO:0007669"/>
    <property type="project" value="UniProtKB-KW"/>
</dbReference>
<evidence type="ECO:0000259" key="8">
    <source>
        <dbReference type="Pfam" id="PF00723"/>
    </source>
</evidence>
<evidence type="ECO:0000256" key="4">
    <source>
        <dbReference type="ARBA" id="ARBA00022801"/>
    </source>
</evidence>
<evidence type="ECO:0000313" key="10">
    <source>
        <dbReference type="Proteomes" id="UP000594342"/>
    </source>
</evidence>
<dbReference type="SUPFAM" id="SSF48208">
    <property type="entry name" value="Six-hairpin glycosidases"/>
    <property type="match status" value="1"/>
</dbReference>
<keyword evidence="5" id="KW-0119">Carbohydrate metabolism</keyword>
<dbReference type="PANTHER" id="PTHR31616">
    <property type="entry name" value="TREHALASE"/>
    <property type="match status" value="1"/>
</dbReference>
<feature type="domain" description="GH15-like" evidence="8">
    <location>
        <begin position="42"/>
        <end position="446"/>
    </location>
</feature>
<dbReference type="PANTHER" id="PTHR31616:SF9">
    <property type="entry name" value="GLUCOAMYLASE, INTRACELLULAR SPORULATION-SPECIFIC"/>
    <property type="match status" value="1"/>
</dbReference>
<dbReference type="InterPro" id="IPR000165">
    <property type="entry name" value="Glucoamylase"/>
</dbReference>
<comment type="catalytic activity">
    <reaction evidence="1">
        <text>Hydrolysis of terminal (1-&gt;4)-linked alpha-D-glucose residues successively from non-reducing ends of the chains with release of beta-D-glucose.</text>
        <dbReference type="EC" id="3.2.1.3"/>
    </reaction>
</comment>
<dbReference type="GO" id="GO:0004339">
    <property type="term" value="F:glucan 1,4-alpha-glucosidase activity"/>
    <property type="evidence" value="ECO:0007669"/>
    <property type="project" value="UniProtKB-EC"/>
</dbReference>